<evidence type="ECO:0000313" key="1">
    <source>
        <dbReference type="Proteomes" id="UP000887563"/>
    </source>
</evidence>
<accession>A0A914L158</accession>
<organism evidence="1 2">
    <name type="scientific">Meloidogyne incognita</name>
    <name type="common">Southern root-knot nematode worm</name>
    <name type="synonym">Oxyuris incognita</name>
    <dbReference type="NCBI Taxonomy" id="6306"/>
    <lineage>
        <taxon>Eukaryota</taxon>
        <taxon>Metazoa</taxon>
        <taxon>Ecdysozoa</taxon>
        <taxon>Nematoda</taxon>
        <taxon>Chromadorea</taxon>
        <taxon>Rhabditida</taxon>
        <taxon>Tylenchina</taxon>
        <taxon>Tylenchomorpha</taxon>
        <taxon>Tylenchoidea</taxon>
        <taxon>Meloidogynidae</taxon>
        <taxon>Meloidogyninae</taxon>
        <taxon>Meloidogyne</taxon>
        <taxon>Meloidogyne incognita group</taxon>
    </lineage>
</organism>
<evidence type="ECO:0000313" key="2">
    <source>
        <dbReference type="WBParaSite" id="Minc3s00173g06719"/>
    </source>
</evidence>
<keyword evidence="1" id="KW-1185">Reference proteome</keyword>
<dbReference type="AlphaFoldDB" id="A0A914L158"/>
<sequence>MKGHLIIEVVAALKLMDGDEKLVAILDLLTKCCLLLMIFSHNMLKEEENEYLRSRYLEVPMIFFCVPTLQRKCSQLCTLQNK</sequence>
<reference evidence="2" key="1">
    <citation type="submission" date="2022-11" db="UniProtKB">
        <authorList>
            <consortium name="WormBaseParasite"/>
        </authorList>
    </citation>
    <scope>IDENTIFICATION</scope>
</reference>
<protein>
    <submittedName>
        <fullName evidence="2">Uncharacterized protein</fullName>
    </submittedName>
</protein>
<dbReference type="Proteomes" id="UP000887563">
    <property type="component" value="Unplaced"/>
</dbReference>
<dbReference type="WBParaSite" id="Minc3s00173g06719">
    <property type="protein sequence ID" value="Minc3s00173g06719"/>
    <property type="gene ID" value="Minc3s00173g06719"/>
</dbReference>
<proteinExistence type="predicted"/>
<name>A0A914L158_MELIC</name>